<dbReference type="EMBL" id="MFQK01000055">
    <property type="protein sequence ID" value="OGH80331.1"/>
    <property type="molecule type" value="Genomic_DNA"/>
</dbReference>
<proteinExistence type="predicted"/>
<accession>A0A1F6N8Z0</accession>
<dbReference type="AlphaFoldDB" id="A0A1F6N8Z0"/>
<reference evidence="1 2" key="1">
    <citation type="journal article" date="2016" name="Nat. Commun.">
        <title>Thousands of microbial genomes shed light on interconnected biogeochemical processes in an aquifer system.</title>
        <authorList>
            <person name="Anantharaman K."/>
            <person name="Brown C.T."/>
            <person name="Hug L.A."/>
            <person name="Sharon I."/>
            <person name="Castelle C.J."/>
            <person name="Probst A.J."/>
            <person name="Thomas B.C."/>
            <person name="Singh A."/>
            <person name="Wilkins M.J."/>
            <person name="Karaoz U."/>
            <person name="Brodie E.L."/>
            <person name="Williams K.H."/>
            <person name="Hubbard S.S."/>
            <person name="Banfield J.F."/>
        </authorList>
    </citation>
    <scope>NUCLEOTIDE SEQUENCE [LARGE SCALE GENOMIC DNA]</scope>
</reference>
<dbReference type="Pfam" id="PF20184">
    <property type="entry name" value="DUF6547"/>
    <property type="match status" value="1"/>
</dbReference>
<dbReference type="Proteomes" id="UP000178726">
    <property type="component" value="Unassembled WGS sequence"/>
</dbReference>
<dbReference type="InterPro" id="IPR046677">
    <property type="entry name" value="DUF6547"/>
</dbReference>
<comment type="caution">
    <text evidence="1">The sequence shown here is derived from an EMBL/GenBank/DDBJ whole genome shotgun (WGS) entry which is preliminary data.</text>
</comment>
<evidence type="ECO:0000313" key="2">
    <source>
        <dbReference type="Proteomes" id="UP000178726"/>
    </source>
</evidence>
<organism evidence="1 2">
    <name type="scientific">Candidatus Magasanikbacteria bacterium RIFCSPLOWO2_02_FULL_44_11</name>
    <dbReference type="NCBI Taxonomy" id="1798689"/>
    <lineage>
        <taxon>Bacteria</taxon>
        <taxon>Candidatus Magasanikiibacteriota</taxon>
    </lineage>
</organism>
<sequence length="127" mass="14811">MNIQLKHYKKIIDDLVKIRPAILKRWVTEKGWPNVSENKEKNALLSKLTDTEKSTLGEMIQQAKDEGIHDTLAYLNEQINKGGLKIMKDGVPIAVEPYGTELFWDWLERCEGKEWPEDQLKEKYTKP</sequence>
<protein>
    <submittedName>
        <fullName evidence="1">Uncharacterized protein</fullName>
    </submittedName>
</protein>
<name>A0A1F6N8Z0_9BACT</name>
<gene>
    <name evidence="1" type="ORF">A3I29_04605</name>
</gene>
<dbReference type="STRING" id="1798689.A3I29_04605"/>
<evidence type="ECO:0000313" key="1">
    <source>
        <dbReference type="EMBL" id="OGH80331.1"/>
    </source>
</evidence>